<dbReference type="Proteomes" id="UP000677913">
    <property type="component" value="Unassembled WGS sequence"/>
</dbReference>
<dbReference type="EMBL" id="JAGSXH010000089">
    <property type="protein sequence ID" value="MBS2965549.1"/>
    <property type="molecule type" value="Genomic_DNA"/>
</dbReference>
<comment type="caution">
    <text evidence="2">The sequence shown here is derived from an EMBL/GenBank/DDBJ whole genome shotgun (WGS) entry which is preliminary data.</text>
</comment>
<protein>
    <submittedName>
        <fullName evidence="2">Uncharacterized protein</fullName>
    </submittedName>
</protein>
<keyword evidence="1" id="KW-0812">Transmembrane</keyword>
<dbReference type="RefSeq" id="WP_211469904.1">
    <property type="nucleotide sequence ID" value="NZ_JAGSXH010000089.1"/>
</dbReference>
<keyword evidence="3" id="KW-1185">Reference proteome</keyword>
<name>A0A8J7WSX1_9ACTN</name>
<evidence type="ECO:0000256" key="1">
    <source>
        <dbReference type="SAM" id="Phobius"/>
    </source>
</evidence>
<keyword evidence="1" id="KW-0472">Membrane</keyword>
<reference evidence="2" key="1">
    <citation type="submission" date="2021-04" db="EMBL/GenBank/DDBJ databases">
        <title>Genome based classification of Actinospica acidithermotolerans sp. nov., an actinobacterium isolated from an Indonesian hot spring.</title>
        <authorList>
            <person name="Kusuma A.B."/>
            <person name="Putra K.E."/>
            <person name="Nafisah S."/>
            <person name="Loh J."/>
            <person name="Nouioui I."/>
            <person name="Goodfellow M."/>
        </authorList>
    </citation>
    <scope>NUCLEOTIDE SEQUENCE</scope>
    <source>
        <strain evidence="2">DSM 45618</strain>
    </source>
</reference>
<dbReference type="AlphaFoldDB" id="A0A8J7WSX1"/>
<feature type="transmembrane region" description="Helical" evidence="1">
    <location>
        <begin position="36"/>
        <end position="57"/>
    </location>
</feature>
<evidence type="ECO:0000313" key="2">
    <source>
        <dbReference type="EMBL" id="MBS2965549.1"/>
    </source>
</evidence>
<gene>
    <name evidence="2" type="ORF">KGA66_21040</name>
</gene>
<sequence length="95" mass="10508">MITVDILLIDYYLNRLPPRVQRAEIRCELDSWMPTALLGVCLLIGLVAALLTCRYAAPAQPRTSLQAIVPTSGATLDTSRPSILNHVPDVRVPLW</sequence>
<proteinExistence type="predicted"/>
<keyword evidence="1" id="KW-1133">Transmembrane helix</keyword>
<evidence type="ECO:0000313" key="3">
    <source>
        <dbReference type="Proteomes" id="UP000677913"/>
    </source>
</evidence>
<organism evidence="2 3">
    <name type="scientific">Actinocrinis puniceicyclus</name>
    <dbReference type="NCBI Taxonomy" id="977794"/>
    <lineage>
        <taxon>Bacteria</taxon>
        <taxon>Bacillati</taxon>
        <taxon>Actinomycetota</taxon>
        <taxon>Actinomycetes</taxon>
        <taxon>Catenulisporales</taxon>
        <taxon>Actinospicaceae</taxon>
        <taxon>Actinocrinis</taxon>
    </lineage>
</organism>
<accession>A0A8J7WSX1</accession>